<name>A0A182U3F8_9DIPT</name>
<reference evidence="1" key="2">
    <citation type="submission" date="2020-05" db="UniProtKB">
        <authorList>
            <consortium name="EnsemblMetazoa"/>
        </authorList>
    </citation>
    <scope>IDENTIFICATION</scope>
    <source>
        <strain evidence="1">CM1001059</strain>
    </source>
</reference>
<dbReference type="AlphaFoldDB" id="A0A182U3F8"/>
<keyword evidence="2" id="KW-1185">Reference proteome</keyword>
<dbReference type="EnsemblMetazoa" id="AMEC013218-RA">
    <property type="protein sequence ID" value="AMEC013218-PA"/>
    <property type="gene ID" value="AMEC013218"/>
</dbReference>
<protein>
    <submittedName>
        <fullName evidence="1">Uncharacterized protein</fullName>
    </submittedName>
</protein>
<dbReference type="VEuPathDB" id="VectorBase:AMEC013218"/>
<sequence>MEPRMYKTLPAHYQPCHISDLSSGKMLLVAFIRHREIRQRAATIRVPPPPRHVHKEVRFGVEFGVTCRDIGTIGGQRITSFIDKNRATPSLASEPVQQSVTRPFPIGFVF</sequence>
<evidence type="ECO:0000313" key="1">
    <source>
        <dbReference type="EnsemblMetazoa" id="AMEC013218-PA"/>
    </source>
</evidence>
<dbReference type="Proteomes" id="UP000075902">
    <property type="component" value="Unassembled WGS sequence"/>
</dbReference>
<accession>A0A182U3F8</accession>
<reference evidence="2" key="1">
    <citation type="submission" date="2014-01" db="EMBL/GenBank/DDBJ databases">
        <title>The Genome Sequence of Anopheles melas CM1001059_A (V2).</title>
        <authorList>
            <consortium name="The Broad Institute Genomics Platform"/>
            <person name="Neafsey D.E."/>
            <person name="Besansky N."/>
            <person name="Howell P."/>
            <person name="Walton C."/>
            <person name="Young S.K."/>
            <person name="Zeng Q."/>
            <person name="Gargeya S."/>
            <person name="Fitzgerald M."/>
            <person name="Haas B."/>
            <person name="Abouelleil A."/>
            <person name="Allen A.W."/>
            <person name="Alvarado L."/>
            <person name="Arachchi H.M."/>
            <person name="Berlin A.M."/>
            <person name="Chapman S.B."/>
            <person name="Gainer-Dewar J."/>
            <person name="Goldberg J."/>
            <person name="Griggs A."/>
            <person name="Gujja S."/>
            <person name="Hansen M."/>
            <person name="Howarth C."/>
            <person name="Imamovic A."/>
            <person name="Ireland A."/>
            <person name="Larimer J."/>
            <person name="McCowan C."/>
            <person name="Murphy C."/>
            <person name="Pearson M."/>
            <person name="Poon T.W."/>
            <person name="Priest M."/>
            <person name="Roberts A."/>
            <person name="Saif S."/>
            <person name="Shea T."/>
            <person name="Sisk P."/>
            <person name="Sykes S."/>
            <person name="Wortman J."/>
            <person name="Nusbaum C."/>
            <person name="Birren B."/>
        </authorList>
    </citation>
    <scope>NUCLEOTIDE SEQUENCE [LARGE SCALE GENOMIC DNA]</scope>
    <source>
        <strain evidence="2">CM1001059</strain>
    </source>
</reference>
<proteinExistence type="predicted"/>
<organism evidence="1 2">
    <name type="scientific">Anopheles melas</name>
    <dbReference type="NCBI Taxonomy" id="34690"/>
    <lineage>
        <taxon>Eukaryota</taxon>
        <taxon>Metazoa</taxon>
        <taxon>Ecdysozoa</taxon>
        <taxon>Arthropoda</taxon>
        <taxon>Hexapoda</taxon>
        <taxon>Insecta</taxon>
        <taxon>Pterygota</taxon>
        <taxon>Neoptera</taxon>
        <taxon>Endopterygota</taxon>
        <taxon>Diptera</taxon>
        <taxon>Nematocera</taxon>
        <taxon>Culicoidea</taxon>
        <taxon>Culicidae</taxon>
        <taxon>Anophelinae</taxon>
        <taxon>Anopheles</taxon>
    </lineage>
</organism>
<evidence type="ECO:0000313" key="2">
    <source>
        <dbReference type="Proteomes" id="UP000075902"/>
    </source>
</evidence>